<evidence type="ECO:0000313" key="7">
    <source>
        <dbReference type="Proteomes" id="UP000543030"/>
    </source>
</evidence>
<dbReference type="Gene3D" id="3.30.930.10">
    <property type="entry name" value="Bira Bifunctional Protein, Domain 2"/>
    <property type="match status" value="1"/>
</dbReference>
<dbReference type="SUPFAM" id="SSF46785">
    <property type="entry name" value="Winged helix' DNA-binding domain"/>
    <property type="match status" value="1"/>
</dbReference>
<gene>
    <name evidence="6" type="ORF">HNQ50_003761</name>
</gene>
<dbReference type="Gene3D" id="2.30.30.100">
    <property type="match status" value="1"/>
</dbReference>
<comment type="catalytic activity">
    <reaction evidence="4">
        <text>biotin + L-lysyl-[protein] + ATP = N(6)-biotinyl-L-lysyl-[protein] + AMP + diphosphate + H(+)</text>
        <dbReference type="Rhea" id="RHEA:11756"/>
        <dbReference type="Rhea" id="RHEA-COMP:9752"/>
        <dbReference type="Rhea" id="RHEA-COMP:10505"/>
        <dbReference type="ChEBI" id="CHEBI:15378"/>
        <dbReference type="ChEBI" id="CHEBI:29969"/>
        <dbReference type="ChEBI" id="CHEBI:30616"/>
        <dbReference type="ChEBI" id="CHEBI:33019"/>
        <dbReference type="ChEBI" id="CHEBI:57586"/>
        <dbReference type="ChEBI" id="CHEBI:83144"/>
        <dbReference type="ChEBI" id="CHEBI:456215"/>
        <dbReference type="EC" id="6.3.4.15"/>
    </reaction>
</comment>
<keyword evidence="7" id="KW-1185">Reference proteome</keyword>
<dbReference type="InterPro" id="IPR004143">
    <property type="entry name" value="BPL_LPL_catalytic"/>
</dbReference>
<proteinExistence type="predicted"/>
<dbReference type="GO" id="GO:0004077">
    <property type="term" value="F:biotin--[biotin carboxyl-carrier protein] ligase activity"/>
    <property type="evidence" value="ECO:0007669"/>
    <property type="project" value="UniProtKB-EC"/>
</dbReference>
<dbReference type="PANTHER" id="PTHR12835:SF5">
    <property type="entry name" value="BIOTIN--PROTEIN LIGASE"/>
    <property type="match status" value="1"/>
</dbReference>
<dbReference type="InterPro" id="IPR036390">
    <property type="entry name" value="WH_DNA-bd_sf"/>
</dbReference>
<keyword evidence="2" id="KW-0092">Biotin</keyword>
<feature type="domain" description="BPL/LPL catalytic" evidence="5">
    <location>
        <begin position="65"/>
        <end position="248"/>
    </location>
</feature>
<dbReference type="InterPro" id="IPR004408">
    <property type="entry name" value="Biotin_CoA_COase_ligase"/>
</dbReference>
<organism evidence="6 7">
    <name type="scientific">Silvimonas terrae</name>
    <dbReference type="NCBI Taxonomy" id="300266"/>
    <lineage>
        <taxon>Bacteria</taxon>
        <taxon>Pseudomonadati</taxon>
        <taxon>Pseudomonadota</taxon>
        <taxon>Betaproteobacteria</taxon>
        <taxon>Neisseriales</taxon>
        <taxon>Chitinibacteraceae</taxon>
        <taxon>Silvimonas</taxon>
    </lineage>
</organism>
<dbReference type="EC" id="6.3.4.15" evidence="3"/>
<dbReference type="Proteomes" id="UP000543030">
    <property type="component" value="Unassembled WGS sequence"/>
</dbReference>
<protein>
    <recommendedName>
        <fullName evidence="3">biotin--[biotin carboxyl-carrier protein] ligase</fullName>
        <ecNumber evidence="3">6.3.4.15</ecNumber>
    </recommendedName>
</protein>
<name>A0A840RIS0_9NEIS</name>
<dbReference type="InterPro" id="IPR013196">
    <property type="entry name" value="HTH_11"/>
</dbReference>
<evidence type="ECO:0000256" key="2">
    <source>
        <dbReference type="ARBA" id="ARBA00023267"/>
    </source>
</evidence>
<evidence type="ECO:0000256" key="3">
    <source>
        <dbReference type="ARBA" id="ARBA00024227"/>
    </source>
</evidence>
<dbReference type="Gene3D" id="1.10.10.10">
    <property type="entry name" value="Winged helix-like DNA-binding domain superfamily/Winged helix DNA-binding domain"/>
    <property type="match status" value="1"/>
</dbReference>
<evidence type="ECO:0000313" key="6">
    <source>
        <dbReference type="EMBL" id="MBB5193007.1"/>
    </source>
</evidence>
<dbReference type="SUPFAM" id="SSF55681">
    <property type="entry name" value="Class II aaRS and biotin synthetases"/>
    <property type="match status" value="1"/>
</dbReference>
<keyword evidence="1 6" id="KW-0436">Ligase</keyword>
<evidence type="ECO:0000256" key="4">
    <source>
        <dbReference type="ARBA" id="ARBA00047846"/>
    </source>
</evidence>
<dbReference type="NCBIfam" id="TIGR00121">
    <property type="entry name" value="birA_ligase"/>
    <property type="match status" value="1"/>
</dbReference>
<reference evidence="6 7" key="1">
    <citation type="submission" date="2020-08" db="EMBL/GenBank/DDBJ databases">
        <title>Genomic Encyclopedia of Type Strains, Phase IV (KMG-IV): sequencing the most valuable type-strain genomes for metagenomic binning, comparative biology and taxonomic classification.</title>
        <authorList>
            <person name="Goeker M."/>
        </authorList>
    </citation>
    <scope>NUCLEOTIDE SEQUENCE [LARGE SCALE GENOMIC DNA]</scope>
    <source>
        <strain evidence="6 7">DSM 18233</strain>
    </source>
</reference>
<dbReference type="RefSeq" id="WP_184102663.1">
    <property type="nucleotide sequence ID" value="NZ_JACHHN010000009.1"/>
</dbReference>
<dbReference type="Pfam" id="PF03099">
    <property type="entry name" value="BPL_LplA_LipB"/>
    <property type="match status" value="1"/>
</dbReference>
<evidence type="ECO:0000259" key="5">
    <source>
        <dbReference type="PROSITE" id="PS51733"/>
    </source>
</evidence>
<dbReference type="CDD" id="cd16442">
    <property type="entry name" value="BPL"/>
    <property type="match status" value="1"/>
</dbReference>
<dbReference type="InterPro" id="IPR003142">
    <property type="entry name" value="BPL_C"/>
</dbReference>
<evidence type="ECO:0000256" key="1">
    <source>
        <dbReference type="ARBA" id="ARBA00022598"/>
    </source>
</evidence>
<dbReference type="InterPro" id="IPR036388">
    <property type="entry name" value="WH-like_DNA-bd_sf"/>
</dbReference>
<dbReference type="GO" id="GO:0005737">
    <property type="term" value="C:cytoplasm"/>
    <property type="evidence" value="ECO:0007669"/>
    <property type="project" value="TreeGrafter"/>
</dbReference>
<dbReference type="InterPro" id="IPR045864">
    <property type="entry name" value="aa-tRNA-synth_II/BPL/LPL"/>
</dbReference>
<dbReference type="Pfam" id="PF08279">
    <property type="entry name" value="HTH_11"/>
    <property type="match status" value="1"/>
</dbReference>
<dbReference type="Pfam" id="PF02237">
    <property type="entry name" value="BPL_C"/>
    <property type="match status" value="1"/>
</dbReference>
<dbReference type="EMBL" id="JACHHN010000009">
    <property type="protein sequence ID" value="MBB5193007.1"/>
    <property type="molecule type" value="Genomic_DNA"/>
</dbReference>
<sequence>MNHTLACLRHLNAENFVSGALIAQALDLSRASVSTALAMAENYGVTLERKHGVGYRLTESIDWLDAREIQRLLPRHGVLHVDVADRTDSTNRQLLAAPAHGLALAAEWQEQGRGRMGRRWQGRVGGTLMFSLAWSFPGGATTLAGLPLAIGSIVAETIAQCGVEQIALKWPNDLLIGDAKVGGILIELTGDALGPAWAVIGIGLNMLPPAVEVDKIVTGLNAHGLNVSRNDLLARLLEKLEHGLERFARNGFGDFHADWERRHAWQGLPVTLSRPDGQHQAGIAAGVTADGALRLADASGIETLIHAGDVSLRLAGN</sequence>
<dbReference type="AlphaFoldDB" id="A0A840RIS0"/>
<comment type="caution">
    <text evidence="6">The sequence shown here is derived from an EMBL/GenBank/DDBJ whole genome shotgun (WGS) entry which is preliminary data.</text>
</comment>
<dbReference type="PANTHER" id="PTHR12835">
    <property type="entry name" value="BIOTIN PROTEIN LIGASE"/>
    <property type="match status" value="1"/>
</dbReference>
<accession>A0A840RIS0</accession>
<dbReference type="PROSITE" id="PS51733">
    <property type="entry name" value="BPL_LPL_CATALYTIC"/>
    <property type="match status" value="1"/>
</dbReference>